<dbReference type="InterPro" id="IPR013320">
    <property type="entry name" value="ConA-like_dom_sf"/>
</dbReference>
<evidence type="ECO:0000313" key="3">
    <source>
        <dbReference type="Proteomes" id="UP000085678"/>
    </source>
</evidence>
<dbReference type="Proteomes" id="UP000085678">
    <property type="component" value="Unplaced"/>
</dbReference>
<name>A0A1S3I5E4_LINAN</name>
<evidence type="ECO:0000313" key="4">
    <source>
        <dbReference type="RefSeq" id="XP_013393495.1"/>
    </source>
</evidence>
<dbReference type="SMART" id="SM00494">
    <property type="entry name" value="ChtBD2"/>
    <property type="match status" value="1"/>
</dbReference>
<dbReference type="PANTHER" id="PTHR42535:SF2">
    <property type="entry name" value="CHROMOSOME UNDETERMINED SCAFFOLD_146, WHOLE GENOME SHOTGUN SEQUENCE"/>
    <property type="match status" value="1"/>
</dbReference>
<dbReference type="OrthoDB" id="6148336at2759"/>
<keyword evidence="3" id="KW-1185">Reference proteome</keyword>
<dbReference type="RefSeq" id="XP_013393495.1">
    <property type="nucleotide sequence ID" value="XM_013538041.2"/>
</dbReference>
<accession>A0A1S3I5E4</accession>
<feature type="chain" id="PRO_5014545795" evidence="1">
    <location>
        <begin position="19"/>
        <end position="425"/>
    </location>
</feature>
<dbReference type="RefSeq" id="XP_013393496.1">
    <property type="nucleotide sequence ID" value="XM_013538042.2"/>
</dbReference>
<dbReference type="KEGG" id="lak:106161170"/>
<dbReference type="SUPFAM" id="SSF49899">
    <property type="entry name" value="Concanavalin A-like lectins/glucanases"/>
    <property type="match status" value="1"/>
</dbReference>
<evidence type="ECO:0000313" key="5">
    <source>
        <dbReference type="RefSeq" id="XP_013393496.1"/>
    </source>
</evidence>
<evidence type="ECO:0000259" key="2">
    <source>
        <dbReference type="SMART" id="SM00494"/>
    </source>
</evidence>
<dbReference type="GeneID" id="106161170"/>
<dbReference type="InterPro" id="IPR036508">
    <property type="entry name" value="Chitin-bd_dom_sf"/>
</dbReference>
<dbReference type="GO" id="GO:0008061">
    <property type="term" value="F:chitin binding"/>
    <property type="evidence" value="ECO:0007669"/>
    <property type="project" value="InterPro"/>
</dbReference>
<sequence>MKVFMIVAFVSQALLVRAQNFPNPGTNPGALPVPQQEYDVDEDAEYCRRCIQSRNGVGYYEDPNDCRAYLHCSEDQYGRAIAFRMGCASGSLWEQRVSSCVSCTLAQCFGSRLPPGVARCPPTTPPPPTTTVGPTILPQFAGSCVAANDPAGWTYHAVPGGQNIFYREKLLGDERKVEKVSCGPWIFDLTICACRTPPRQAIAVVPFDSTPFITLVDNFYIDGYGVGVGAGKVDGAAIFNGTSHVEIPRFNNYPWGAGLTLSFWFSLADNNPNVKKGLLNNGDCQVVPTIQFNYQNGRLIGQIIVASNTTLQTVTVNIATSELQNPRAWHHVVLVYDGLKVRVFVNNRIAIDEIAVGIIPSTLAPLLIGRDLHCEFQEGVPRTNIIGAVDELQIYDWPMDNNQVSQLNAGVRNIQMDPYSGYTIG</sequence>
<dbReference type="PANTHER" id="PTHR42535">
    <property type="entry name" value="OOKINETE PROTEIN, PUTATIVE-RELATED"/>
    <property type="match status" value="1"/>
</dbReference>
<dbReference type="AlphaFoldDB" id="A0A1S3I5E4"/>
<protein>
    <submittedName>
        <fullName evidence="4 5">Uncharacterized protein LOC106161170</fullName>
    </submittedName>
</protein>
<dbReference type="GO" id="GO:0005576">
    <property type="term" value="C:extracellular region"/>
    <property type="evidence" value="ECO:0007669"/>
    <property type="project" value="InterPro"/>
</dbReference>
<dbReference type="InterPro" id="IPR002557">
    <property type="entry name" value="Chitin-bd_dom"/>
</dbReference>
<feature type="signal peptide" evidence="1">
    <location>
        <begin position="1"/>
        <end position="18"/>
    </location>
</feature>
<dbReference type="Pfam" id="PF13385">
    <property type="entry name" value="Laminin_G_3"/>
    <property type="match status" value="1"/>
</dbReference>
<reference evidence="4 5" key="1">
    <citation type="submission" date="2025-04" db="UniProtKB">
        <authorList>
            <consortium name="RefSeq"/>
        </authorList>
    </citation>
    <scope>IDENTIFICATION</scope>
    <source>
        <tissue evidence="4 5">Gonads</tissue>
    </source>
</reference>
<dbReference type="SUPFAM" id="SSF57625">
    <property type="entry name" value="Invertebrate chitin-binding proteins"/>
    <property type="match status" value="1"/>
</dbReference>
<proteinExistence type="predicted"/>
<dbReference type="Gene3D" id="2.60.120.200">
    <property type="match status" value="1"/>
</dbReference>
<gene>
    <name evidence="4 5" type="primary">LOC106161170</name>
</gene>
<feature type="domain" description="Chitin-binding type-2" evidence="2">
    <location>
        <begin position="48"/>
        <end position="110"/>
    </location>
</feature>
<organism evidence="3 4">
    <name type="scientific">Lingula anatina</name>
    <name type="common">Brachiopod</name>
    <name type="synonym">Lingula unguis</name>
    <dbReference type="NCBI Taxonomy" id="7574"/>
    <lineage>
        <taxon>Eukaryota</taxon>
        <taxon>Metazoa</taxon>
        <taxon>Spiralia</taxon>
        <taxon>Lophotrochozoa</taxon>
        <taxon>Brachiopoda</taxon>
        <taxon>Linguliformea</taxon>
        <taxon>Lingulata</taxon>
        <taxon>Lingulida</taxon>
        <taxon>Linguloidea</taxon>
        <taxon>Lingulidae</taxon>
        <taxon>Lingula</taxon>
    </lineage>
</organism>
<dbReference type="Pfam" id="PF01607">
    <property type="entry name" value="CBM_14"/>
    <property type="match status" value="1"/>
</dbReference>
<evidence type="ECO:0000256" key="1">
    <source>
        <dbReference type="SAM" id="SignalP"/>
    </source>
</evidence>
<keyword evidence="1" id="KW-0732">Signal</keyword>